<evidence type="ECO:0000313" key="3">
    <source>
        <dbReference type="Proteomes" id="UP000472372"/>
    </source>
</evidence>
<dbReference type="AlphaFoldDB" id="A0A6S6VVN1"/>
<dbReference type="InterPro" id="IPR000608">
    <property type="entry name" value="UBC"/>
</dbReference>
<reference evidence="2" key="1">
    <citation type="submission" date="2021-02" db="EMBL/GenBank/DDBJ databases">
        <authorList>
            <person name="Syme A R."/>
            <person name="Syme A R."/>
            <person name="Moolhuijzen P."/>
        </authorList>
    </citation>
    <scope>NUCLEOTIDE SEQUENCE</scope>
    <source>
        <strain evidence="2">W1-1</strain>
    </source>
</reference>
<dbReference type="PANTHER" id="PTHR24067">
    <property type="entry name" value="UBIQUITIN-CONJUGATING ENZYME E2"/>
    <property type="match status" value="1"/>
</dbReference>
<dbReference type="Pfam" id="PF00179">
    <property type="entry name" value="UQ_con"/>
    <property type="match status" value="1"/>
</dbReference>
<organism evidence="2 3">
    <name type="scientific">Pyrenophora teres f. teres</name>
    <dbReference type="NCBI Taxonomy" id="97479"/>
    <lineage>
        <taxon>Eukaryota</taxon>
        <taxon>Fungi</taxon>
        <taxon>Dikarya</taxon>
        <taxon>Ascomycota</taxon>
        <taxon>Pezizomycotina</taxon>
        <taxon>Dothideomycetes</taxon>
        <taxon>Pleosporomycetidae</taxon>
        <taxon>Pleosporales</taxon>
        <taxon>Pleosporineae</taxon>
        <taxon>Pleosporaceae</taxon>
        <taxon>Pyrenophora</taxon>
    </lineage>
</organism>
<dbReference type="Proteomes" id="UP000472372">
    <property type="component" value="Chromosome 2"/>
</dbReference>
<proteinExistence type="predicted"/>
<name>A0A6S6VVN1_9PLEO</name>
<sequence length="159" mass="18315">MIPTRKRLEKEYYSLRQAPHPGYIVSLLNSDLFTWHGSLQGLKKSPYEGGTFSFHVQFTEDYPTEPPKLNFTTKIYHPNVDGKTGAVSWKMLGRDWHHNHTMEKVLLSLRMLLDHPELESAVEVGLANELANRREAYLNHAKGWTERCAMPNSVSTEFT</sequence>
<dbReference type="PROSITE" id="PS50127">
    <property type="entry name" value="UBC_2"/>
    <property type="match status" value="1"/>
</dbReference>
<dbReference type="SUPFAM" id="SSF54495">
    <property type="entry name" value="UBC-like"/>
    <property type="match status" value="1"/>
</dbReference>
<evidence type="ECO:0000256" key="1">
    <source>
        <dbReference type="ARBA" id="ARBA00022786"/>
    </source>
</evidence>
<dbReference type="Gene3D" id="3.10.110.10">
    <property type="entry name" value="Ubiquitin Conjugating Enzyme"/>
    <property type="match status" value="1"/>
</dbReference>
<dbReference type="SMART" id="SM00212">
    <property type="entry name" value="UBCc"/>
    <property type="match status" value="1"/>
</dbReference>
<dbReference type="InterPro" id="IPR016135">
    <property type="entry name" value="UBQ-conjugating_enzyme/RWD"/>
</dbReference>
<accession>A0A6S6VVN1</accession>
<evidence type="ECO:0000313" key="2">
    <source>
        <dbReference type="EMBL" id="CAE7009649.1"/>
    </source>
</evidence>
<dbReference type="EMBL" id="HG992978">
    <property type="protein sequence ID" value="CAE7009649.1"/>
    <property type="molecule type" value="Genomic_DNA"/>
</dbReference>
<gene>
    <name evidence="2" type="ORF">PTTW11_01876</name>
</gene>
<dbReference type="CDD" id="cd00195">
    <property type="entry name" value="UBCc_UEV"/>
    <property type="match status" value="1"/>
</dbReference>
<protein>
    <submittedName>
        <fullName evidence="2">Ubiquitin-conjugating enzyme E2 D2 isoform X1</fullName>
    </submittedName>
</protein>
<dbReference type="InterPro" id="IPR050113">
    <property type="entry name" value="Ub_conjugating_enzyme"/>
</dbReference>
<keyword evidence="1" id="KW-0833">Ubl conjugation pathway</keyword>